<evidence type="ECO:0008006" key="3">
    <source>
        <dbReference type="Google" id="ProtNLM"/>
    </source>
</evidence>
<dbReference type="Pfam" id="PF13714">
    <property type="entry name" value="PEP_mutase"/>
    <property type="match status" value="1"/>
</dbReference>
<name>A0ABN9PCV4_9DINO</name>
<protein>
    <recommendedName>
        <fullName evidence="3">Carboxyvinyl-carboxyphosphonate phosphorylmutase</fullName>
    </recommendedName>
</protein>
<sequence length="263" mass="27754">MSDTAPLPTDGGSPPERLRALLAADGCVTVPGVGDPLSARIAHVELGFPVLFVSGFYATASLLGLPDADMLGFAEMAAHVARIRLAVPNALLIVDGDTGYGGPVQVKRTIKGFANSGAACVMIEDQVAPKQCGHTEGKQVVPFGDACARVQAAVDARSEMGARGPLVLARTDARIMGQAEAIKRGKAFKEMGADVVFLEAPLSEDDMRADSEALPGVHKMVNLVEWSKTPQLRKEKVAEMGYKISCLPLVDAQCVHWCHVPVV</sequence>
<dbReference type="PANTHER" id="PTHR42905">
    <property type="entry name" value="PHOSPHOENOLPYRUVATE CARBOXYLASE"/>
    <property type="match status" value="1"/>
</dbReference>
<dbReference type="CDD" id="cd00377">
    <property type="entry name" value="ICL_PEPM"/>
    <property type="match status" value="1"/>
</dbReference>
<proteinExistence type="predicted"/>
<dbReference type="InterPro" id="IPR040442">
    <property type="entry name" value="Pyrv_kinase-like_dom_sf"/>
</dbReference>
<accession>A0ABN9PCV4</accession>
<gene>
    <name evidence="1" type="ORF">PCOR1329_LOCUS850</name>
</gene>
<dbReference type="PANTHER" id="PTHR42905:SF2">
    <property type="entry name" value="PHOSPHOENOLPYRUVATE CARBOXYLASE FAMILY PROTEIN"/>
    <property type="match status" value="1"/>
</dbReference>
<evidence type="ECO:0000313" key="2">
    <source>
        <dbReference type="Proteomes" id="UP001189429"/>
    </source>
</evidence>
<dbReference type="Gene3D" id="3.20.20.60">
    <property type="entry name" value="Phosphoenolpyruvate-binding domains"/>
    <property type="match status" value="1"/>
</dbReference>
<dbReference type="InterPro" id="IPR015813">
    <property type="entry name" value="Pyrv/PenolPyrv_kinase-like_dom"/>
</dbReference>
<reference evidence="1" key="1">
    <citation type="submission" date="2023-10" db="EMBL/GenBank/DDBJ databases">
        <authorList>
            <person name="Chen Y."/>
            <person name="Shah S."/>
            <person name="Dougan E. K."/>
            <person name="Thang M."/>
            <person name="Chan C."/>
        </authorList>
    </citation>
    <scope>NUCLEOTIDE SEQUENCE [LARGE SCALE GENOMIC DNA]</scope>
</reference>
<evidence type="ECO:0000313" key="1">
    <source>
        <dbReference type="EMBL" id="CAK0789217.1"/>
    </source>
</evidence>
<dbReference type="InterPro" id="IPR039556">
    <property type="entry name" value="ICL/PEPM"/>
</dbReference>
<dbReference type="Proteomes" id="UP001189429">
    <property type="component" value="Unassembled WGS sequence"/>
</dbReference>
<keyword evidence="2" id="KW-1185">Reference proteome</keyword>
<organism evidence="1 2">
    <name type="scientific">Prorocentrum cordatum</name>
    <dbReference type="NCBI Taxonomy" id="2364126"/>
    <lineage>
        <taxon>Eukaryota</taxon>
        <taxon>Sar</taxon>
        <taxon>Alveolata</taxon>
        <taxon>Dinophyceae</taxon>
        <taxon>Prorocentrales</taxon>
        <taxon>Prorocentraceae</taxon>
        <taxon>Prorocentrum</taxon>
    </lineage>
</organism>
<comment type="caution">
    <text evidence="1">The sequence shown here is derived from an EMBL/GenBank/DDBJ whole genome shotgun (WGS) entry which is preliminary data.</text>
</comment>
<dbReference type="EMBL" id="CAUYUJ010000198">
    <property type="protein sequence ID" value="CAK0789217.1"/>
    <property type="molecule type" value="Genomic_DNA"/>
</dbReference>
<dbReference type="SUPFAM" id="SSF51621">
    <property type="entry name" value="Phosphoenolpyruvate/pyruvate domain"/>
    <property type="match status" value="1"/>
</dbReference>